<comment type="caution">
    <text evidence="4">The sequence shown here is derived from an EMBL/GenBank/DDBJ whole genome shotgun (WGS) entry which is preliminary data.</text>
</comment>
<sequence length="1182" mass="134102">MPSAGDNVEVTQTLGSSSHAEIQDGQERGRADSPCTEFEHLRTAGENFKLRIIREWQEELSLNNIRVVICAACSSRERKSRSITVNGRSIDLKLLRNDDLPSGLHPNSYNFNAYDRAILNPKGLANLFDVGPMILCTACYNALASGSMPKFALCNWLYYGKENLPDEVREAFAQSSMFERMLVSRARCNSICCKFKVPDGDGSSTTLAGFRKGIRGNVMVAPLDALRLHKVLPPKIDIKDTMTAVIVGNKMPSKHTISKLGPVLVRKSRIQLLLSFLLAYNPHYRPGEDLAFSQENIDAIHDDADGPEPPKTVVITHIDVSDGTEDINADYTPRNKDELIESERLDELVMENVGYTDGDHSSNAYSAMKLLALDRCLTGKPFVVSGTGNCPIPDFNNPSILTWLFPHLDPWGIGGFHEPRRRLKITMEEQLKHLLNVDDRSFENDAEFAFVFYNTLRRAEVSQNVRFRVSMKEQKRIVEELKTIDPAELRRLSTLMEQDPSFKAVDAEQIRILRILRSITMTTRSLPGSDGYKANMRRQIRSIINAKGAPTLFVTLNPSDVDHPIVRLFGGEDIDVAELYNGNMQEMDAWRRKVYAARNPAASAKFFDLMVQTFIKIILKHGTGQRGLYGVCEAYFGAVEAQGKGTLHIHMLIWLRGHPSPEILRERLMASEQYRVAFIQWAESIISNEFPVISGRAEDEPSRVKRIRSHDRGEPHPGAGFGPSAQPGVYGSDEQFWVQYKEHLIRLLHEYNWHVHTSTCFKYLKQGEEGVDSNCRMRMDGQIRPITTIDTDTGRIELKRLHPWISSYTDIITFLMQCNMNVQFIGSGVEAKAFIYYVTDYITKASLPIHAALAALWYAARKIQEFYEKGDETPDSFFTKALTKFVNAIMGRQEISHQQVMSYLVGGGDHYTSEKFQNLFLGTFIKYVSDEESKTANSMNFCENPAEDGDEYGAEETVALTIEKEDIAVNNQLWDYRYRPKAEPYNSMCLYDFIAKTTKRKMKNKDLAVESELSFSSWDHPQRGTHRLAKRNAEVLPVILGPALPNRRTSEEAREYWSKQITILFKPWRTLTQLKEVTNTWRAQYDADEQAGLLDKHRGIIANMQLLTECADARLSKTIITPISIPQERETGNGQDAETGNNISDDRHEETLDAQRWREQYCSDVFGSFETDPEDIDETPST</sequence>
<dbReference type="EMBL" id="NHYE01005610">
    <property type="protein sequence ID" value="PPQ67617.1"/>
    <property type="molecule type" value="Genomic_DNA"/>
</dbReference>
<dbReference type="OrthoDB" id="432234at2759"/>
<feature type="region of interest" description="Disordered" evidence="1">
    <location>
        <begin position="1"/>
        <end position="33"/>
    </location>
</feature>
<feature type="compositionally biased region" description="Basic and acidic residues" evidence="1">
    <location>
        <begin position="21"/>
        <end position="33"/>
    </location>
</feature>
<name>A0A409VN04_9AGAR</name>
<evidence type="ECO:0000259" key="3">
    <source>
        <dbReference type="Pfam" id="PF20209"/>
    </source>
</evidence>
<gene>
    <name evidence="4" type="ORF">CVT26_006827</name>
</gene>
<evidence type="ECO:0000256" key="1">
    <source>
        <dbReference type="SAM" id="MobiDB-lite"/>
    </source>
</evidence>
<protein>
    <submittedName>
        <fullName evidence="4">Uncharacterized protein</fullName>
    </submittedName>
</protein>
<feature type="compositionally biased region" description="Polar residues" evidence="1">
    <location>
        <begin position="1132"/>
        <end position="1143"/>
    </location>
</feature>
<feature type="domain" description="Helitron helicase-like" evidence="2">
    <location>
        <begin position="432"/>
        <end position="653"/>
    </location>
</feature>
<dbReference type="Pfam" id="PF14214">
    <property type="entry name" value="Helitron_like_N"/>
    <property type="match status" value="1"/>
</dbReference>
<dbReference type="InParanoid" id="A0A409VN04"/>
<dbReference type="InterPro" id="IPR025476">
    <property type="entry name" value="Helitron_helicase-like"/>
</dbReference>
<dbReference type="STRING" id="231916.A0A409VN04"/>
<feature type="region of interest" description="Disordered" evidence="1">
    <location>
        <begin position="1126"/>
        <end position="1153"/>
    </location>
</feature>
<feature type="compositionally biased region" description="Polar residues" evidence="1">
    <location>
        <begin position="9"/>
        <end position="20"/>
    </location>
</feature>
<keyword evidence="5" id="KW-1185">Reference proteome</keyword>
<dbReference type="Proteomes" id="UP000284706">
    <property type="component" value="Unassembled WGS sequence"/>
</dbReference>
<feature type="domain" description="DUF6570" evidence="3">
    <location>
        <begin position="146"/>
        <end position="298"/>
    </location>
</feature>
<evidence type="ECO:0000259" key="2">
    <source>
        <dbReference type="Pfam" id="PF14214"/>
    </source>
</evidence>
<dbReference type="InterPro" id="IPR046700">
    <property type="entry name" value="DUF6570"/>
</dbReference>
<feature type="region of interest" description="Disordered" evidence="1">
    <location>
        <begin position="706"/>
        <end position="725"/>
    </location>
</feature>
<evidence type="ECO:0000313" key="5">
    <source>
        <dbReference type="Proteomes" id="UP000284706"/>
    </source>
</evidence>
<accession>A0A409VN04</accession>
<proteinExistence type="predicted"/>
<feature type="compositionally biased region" description="Basic and acidic residues" evidence="1">
    <location>
        <begin position="1144"/>
        <end position="1153"/>
    </location>
</feature>
<evidence type="ECO:0000313" key="4">
    <source>
        <dbReference type="EMBL" id="PPQ67617.1"/>
    </source>
</evidence>
<organism evidence="4 5">
    <name type="scientific">Gymnopilus dilepis</name>
    <dbReference type="NCBI Taxonomy" id="231916"/>
    <lineage>
        <taxon>Eukaryota</taxon>
        <taxon>Fungi</taxon>
        <taxon>Dikarya</taxon>
        <taxon>Basidiomycota</taxon>
        <taxon>Agaricomycotina</taxon>
        <taxon>Agaricomycetes</taxon>
        <taxon>Agaricomycetidae</taxon>
        <taxon>Agaricales</taxon>
        <taxon>Agaricineae</taxon>
        <taxon>Hymenogastraceae</taxon>
        <taxon>Gymnopilus</taxon>
    </lineage>
</organism>
<dbReference type="AlphaFoldDB" id="A0A409VN04"/>
<dbReference type="Pfam" id="PF20209">
    <property type="entry name" value="DUF6570"/>
    <property type="match status" value="1"/>
</dbReference>
<reference evidence="4 5" key="1">
    <citation type="journal article" date="2018" name="Evol. Lett.">
        <title>Horizontal gene cluster transfer increased hallucinogenic mushroom diversity.</title>
        <authorList>
            <person name="Reynolds H.T."/>
            <person name="Vijayakumar V."/>
            <person name="Gluck-Thaler E."/>
            <person name="Korotkin H.B."/>
            <person name="Matheny P.B."/>
            <person name="Slot J.C."/>
        </authorList>
    </citation>
    <scope>NUCLEOTIDE SEQUENCE [LARGE SCALE GENOMIC DNA]</scope>
    <source>
        <strain evidence="4 5">SRW20</strain>
    </source>
</reference>